<keyword evidence="3" id="KW-1003">Cell membrane</keyword>
<gene>
    <name evidence="8" type="ORF">GCM10009810_11450</name>
</gene>
<dbReference type="PANTHER" id="PTHR23513">
    <property type="entry name" value="INTEGRAL MEMBRANE EFFLUX PROTEIN-RELATED"/>
    <property type="match status" value="1"/>
</dbReference>
<feature type="transmembrane region" description="Helical" evidence="7">
    <location>
        <begin position="321"/>
        <end position="341"/>
    </location>
</feature>
<keyword evidence="9" id="KW-1185">Reference proteome</keyword>
<feature type="transmembrane region" description="Helical" evidence="7">
    <location>
        <begin position="21"/>
        <end position="43"/>
    </location>
</feature>
<dbReference type="SUPFAM" id="SSF103473">
    <property type="entry name" value="MFS general substrate transporter"/>
    <property type="match status" value="1"/>
</dbReference>
<proteinExistence type="predicted"/>
<keyword evidence="2" id="KW-0813">Transport</keyword>
<keyword evidence="5 7" id="KW-1133">Transmembrane helix</keyword>
<evidence type="ECO:0000313" key="9">
    <source>
        <dbReference type="Proteomes" id="UP001501475"/>
    </source>
</evidence>
<evidence type="ECO:0000313" key="8">
    <source>
        <dbReference type="EMBL" id="GAA1753207.1"/>
    </source>
</evidence>
<evidence type="ECO:0000256" key="2">
    <source>
        <dbReference type="ARBA" id="ARBA00022448"/>
    </source>
</evidence>
<feature type="transmembrane region" description="Helical" evidence="7">
    <location>
        <begin position="49"/>
        <end position="70"/>
    </location>
</feature>
<feature type="transmembrane region" description="Helical" evidence="7">
    <location>
        <begin position="389"/>
        <end position="405"/>
    </location>
</feature>
<evidence type="ECO:0000256" key="3">
    <source>
        <dbReference type="ARBA" id="ARBA00022475"/>
    </source>
</evidence>
<keyword evidence="6 7" id="KW-0472">Membrane</keyword>
<evidence type="ECO:0000256" key="5">
    <source>
        <dbReference type="ARBA" id="ARBA00022989"/>
    </source>
</evidence>
<reference evidence="9" key="1">
    <citation type="journal article" date="2019" name="Int. J. Syst. Evol. Microbiol.">
        <title>The Global Catalogue of Microorganisms (GCM) 10K type strain sequencing project: providing services to taxonomists for standard genome sequencing and annotation.</title>
        <authorList>
            <consortium name="The Broad Institute Genomics Platform"/>
            <consortium name="The Broad Institute Genome Sequencing Center for Infectious Disease"/>
            <person name="Wu L."/>
            <person name="Ma J."/>
        </authorList>
    </citation>
    <scope>NUCLEOTIDE SEQUENCE [LARGE SCALE GENOMIC DNA]</scope>
    <source>
        <strain evidence="9">JCM 15591</strain>
    </source>
</reference>
<dbReference type="CDD" id="cd06173">
    <property type="entry name" value="MFS_MefA_like"/>
    <property type="match status" value="1"/>
</dbReference>
<keyword evidence="4 7" id="KW-0812">Transmembrane</keyword>
<feature type="transmembrane region" description="Helical" evidence="7">
    <location>
        <begin position="232"/>
        <end position="254"/>
    </location>
</feature>
<feature type="transmembrane region" description="Helical" evidence="7">
    <location>
        <begin position="362"/>
        <end position="383"/>
    </location>
</feature>
<accession>A0ABP4WK66</accession>
<feature type="transmembrane region" description="Helical" evidence="7">
    <location>
        <begin position="266"/>
        <end position="285"/>
    </location>
</feature>
<organism evidence="8 9">
    <name type="scientific">Nostocoides vanveenii</name>
    <dbReference type="NCBI Taxonomy" id="330835"/>
    <lineage>
        <taxon>Bacteria</taxon>
        <taxon>Bacillati</taxon>
        <taxon>Actinomycetota</taxon>
        <taxon>Actinomycetes</taxon>
        <taxon>Micrococcales</taxon>
        <taxon>Intrasporangiaceae</taxon>
        <taxon>Nostocoides</taxon>
    </lineage>
</organism>
<evidence type="ECO:0000256" key="7">
    <source>
        <dbReference type="SAM" id="Phobius"/>
    </source>
</evidence>
<dbReference type="Pfam" id="PF05977">
    <property type="entry name" value="MFS_3"/>
    <property type="match status" value="1"/>
</dbReference>
<dbReference type="EMBL" id="BAAAPN010000029">
    <property type="protein sequence ID" value="GAA1753207.1"/>
    <property type="molecule type" value="Genomic_DNA"/>
</dbReference>
<feature type="transmembrane region" description="Helical" evidence="7">
    <location>
        <begin position="176"/>
        <end position="194"/>
    </location>
</feature>
<dbReference type="PANTHER" id="PTHR23513:SF6">
    <property type="entry name" value="MAJOR FACILITATOR SUPERFAMILY ASSOCIATED DOMAIN-CONTAINING PROTEIN"/>
    <property type="match status" value="1"/>
</dbReference>
<comment type="subcellular location">
    <subcellularLocation>
        <location evidence="1">Cell membrane</location>
        <topology evidence="1">Multi-pass membrane protein</topology>
    </subcellularLocation>
</comment>
<evidence type="ECO:0000256" key="4">
    <source>
        <dbReference type="ARBA" id="ARBA00022692"/>
    </source>
</evidence>
<sequence>MSDPVTAPTRLRDDRDFVRYWGARQVSVMGSLVTAVVMPVLIYRVSASPALTALTTVLEGLPYVLFGLFAGALADRLDRKRLMVRTDLVCAAAIASVPIAYEAGVLTIPHVLGAAFVSQAMFTLFDGAAFGALPTLVGRDRIGEANAAIWGFGGVLDLSVPMAVGIALAVVHPADLLLIDSFSFVASAVLLGSIRRPMTGDRSRAPAFSARQIRADVGEGLRFLWAHTGVRAMTVIGMLQSMAGAGFMALAVPYADRLLHIGTSGLRFGMLFAAWGIGGIIAAALTPRLLRKRSTAWVTLAFIPASAAAGVAVALSRHWMLATSLMIAWGVAYQVVIINALTYRQQVTPEHLLGRVNTAGRMLSYGVGWTGGALAAGALVGWLGLASTLVLMVAIGGLAAAYGWGSSLRGVASER</sequence>
<evidence type="ECO:0008006" key="10">
    <source>
        <dbReference type="Google" id="ProtNLM"/>
    </source>
</evidence>
<evidence type="ECO:0000256" key="6">
    <source>
        <dbReference type="ARBA" id="ARBA00023136"/>
    </source>
</evidence>
<name>A0ABP4WK66_9MICO</name>
<dbReference type="InterPro" id="IPR010290">
    <property type="entry name" value="TM_effector"/>
</dbReference>
<feature type="transmembrane region" description="Helical" evidence="7">
    <location>
        <begin position="149"/>
        <end position="170"/>
    </location>
</feature>
<dbReference type="Proteomes" id="UP001501475">
    <property type="component" value="Unassembled WGS sequence"/>
</dbReference>
<comment type="caution">
    <text evidence="8">The sequence shown here is derived from an EMBL/GenBank/DDBJ whole genome shotgun (WGS) entry which is preliminary data.</text>
</comment>
<protein>
    <recommendedName>
        <fullName evidence="10">MFS transporter</fullName>
    </recommendedName>
</protein>
<evidence type="ECO:0000256" key="1">
    <source>
        <dbReference type="ARBA" id="ARBA00004651"/>
    </source>
</evidence>
<dbReference type="InterPro" id="IPR036259">
    <property type="entry name" value="MFS_trans_sf"/>
</dbReference>
<feature type="transmembrane region" description="Helical" evidence="7">
    <location>
        <begin position="297"/>
        <end position="315"/>
    </location>
</feature>
<feature type="transmembrane region" description="Helical" evidence="7">
    <location>
        <begin position="113"/>
        <end position="137"/>
    </location>
</feature>
<dbReference type="Gene3D" id="1.20.1250.20">
    <property type="entry name" value="MFS general substrate transporter like domains"/>
    <property type="match status" value="1"/>
</dbReference>
<feature type="transmembrane region" description="Helical" evidence="7">
    <location>
        <begin position="82"/>
        <end position="101"/>
    </location>
</feature>